<dbReference type="InterPro" id="IPR031568">
    <property type="entry name" value="Pet117"/>
</dbReference>
<reference evidence="2 3" key="1">
    <citation type="submission" date="2018-12" db="EMBL/GenBank/DDBJ databases">
        <title>Genome sequence and assembly of Colletotrichum trifolii.</title>
        <authorList>
            <person name="Gan P."/>
            <person name="Shirasu K."/>
        </authorList>
    </citation>
    <scope>NUCLEOTIDE SEQUENCE [LARGE SCALE GENOMIC DNA]</scope>
    <source>
        <strain evidence="2 3">543-2</strain>
    </source>
</reference>
<comment type="caution">
    <text evidence="2">The sequence shown here is derived from an EMBL/GenBank/DDBJ whole genome shotgun (WGS) entry which is preliminary data.</text>
</comment>
<evidence type="ECO:0000313" key="3">
    <source>
        <dbReference type="Proteomes" id="UP000295703"/>
    </source>
</evidence>
<dbReference type="AlphaFoldDB" id="A0A4R8Q316"/>
<accession>A0A4R8Q316</accession>
<gene>
    <name evidence="2" type="ORF">CTRI78_v012133</name>
</gene>
<keyword evidence="3" id="KW-1185">Reference proteome</keyword>
<protein>
    <submittedName>
        <fullName evidence="2">Uncharacterized protein</fullName>
    </submittedName>
</protein>
<dbReference type="Pfam" id="PF15786">
    <property type="entry name" value="PET117"/>
    <property type="match status" value="1"/>
</dbReference>
<organism evidence="2 3">
    <name type="scientific">Colletotrichum trifolii</name>
    <dbReference type="NCBI Taxonomy" id="5466"/>
    <lineage>
        <taxon>Eukaryota</taxon>
        <taxon>Fungi</taxon>
        <taxon>Dikarya</taxon>
        <taxon>Ascomycota</taxon>
        <taxon>Pezizomycotina</taxon>
        <taxon>Sordariomycetes</taxon>
        <taxon>Hypocreomycetidae</taxon>
        <taxon>Glomerellales</taxon>
        <taxon>Glomerellaceae</taxon>
        <taxon>Colletotrichum</taxon>
        <taxon>Colletotrichum orbiculare species complex</taxon>
    </lineage>
</organism>
<dbReference type="PROSITE" id="PS51257">
    <property type="entry name" value="PROKAR_LIPOPROTEIN"/>
    <property type="match status" value="1"/>
</dbReference>
<keyword evidence="1" id="KW-0732">Signal</keyword>
<feature type="signal peptide" evidence="1">
    <location>
        <begin position="1"/>
        <end position="25"/>
    </location>
</feature>
<proteinExistence type="predicted"/>
<dbReference type="EMBL" id="RYZW01002013">
    <property type="protein sequence ID" value="TDZ28093.1"/>
    <property type="molecule type" value="Genomic_DNA"/>
</dbReference>
<evidence type="ECO:0000313" key="2">
    <source>
        <dbReference type="EMBL" id="TDZ28093.1"/>
    </source>
</evidence>
<sequence length="211" mass="23633">MSRASKVTLSATSLFAACTIVIVHFQQKSEKEARTPVYYLQTKHWPCTREFFATSRSSESNERGRWISTCSGLSRKNTGENRRIFSRYENTQILRPCPAVLSHAPISPRGIAVERDSLVVAPRNVYEATVARQTHVVTSHDDAQQSVAALIDRQGDELGQRLTNLFNRTGERLIGSLRRLHRCLVRAVPKIKFAKYQNSLMVSDPGGGGMT</sequence>
<feature type="chain" id="PRO_5020226297" evidence="1">
    <location>
        <begin position="26"/>
        <end position="211"/>
    </location>
</feature>
<name>A0A4R8Q316_COLTR</name>
<evidence type="ECO:0000256" key="1">
    <source>
        <dbReference type="SAM" id="SignalP"/>
    </source>
</evidence>
<dbReference type="Proteomes" id="UP000295703">
    <property type="component" value="Unassembled WGS sequence"/>
</dbReference>